<evidence type="ECO:0000256" key="2">
    <source>
        <dbReference type="ARBA" id="ARBA00006357"/>
    </source>
</evidence>
<dbReference type="InterPro" id="IPR036397">
    <property type="entry name" value="RNaseH_sf"/>
</dbReference>
<dbReference type="InterPro" id="IPR012337">
    <property type="entry name" value="RNaseH-like_sf"/>
</dbReference>
<feature type="compositionally biased region" description="Low complexity" evidence="7">
    <location>
        <begin position="44"/>
        <end position="53"/>
    </location>
</feature>
<name>A0A1S3HWW4_LINAN</name>
<dbReference type="InterPro" id="IPR047021">
    <property type="entry name" value="REXO1/3/4-like"/>
</dbReference>
<dbReference type="InterPro" id="IPR013520">
    <property type="entry name" value="Ribonucl_H"/>
</dbReference>
<feature type="region of interest" description="Disordered" evidence="7">
    <location>
        <begin position="532"/>
        <end position="567"/>
    </location>
</feature>
<dbReference type="SMART" id="SM00479">
    <property type="entry name" value="EXOIII"/>
    <property type="match status" value="1"/>
</dbReference>
<dbReference type="GeneID" id="106158544"/>
<dbReference type="OMA" id="WCRYLRN"/>
<dbReference type="InParanoid" id="A0A1S3HWW4"/>
<keyword evidence="5" id="KW-0269">Exonuclease</keyword>
<proteinExistence type="inferred from homology"/>
<evidence type="ECO:0000259" key="8">
    <source>
        <dbReference type="SMART" id="SM00479"/>
    </source>
</evidence>
<evidence type="ECO:0000313" key="10">
    <source>
        <dbReference type="RefSeq" id="XP_013390046.1"/>
    </source>
</evidence>
<dbReference type="GO" id="GO:0003676">
    <property type="term" value="F:nucleic acid binding"/>
    <property type="evidence" value="ECO:0007669"/>
    <property type="project" value="InterPro"/>
</dbReference>
<accession>A0A1S3HWW4</accession>
<comment type="subcellular location">
    <subcellularLocation>
        <location evidence="1">Nucleus</location>
    </subcellularLocation>
</comment>
<keyword evidence="3" id="KW-0540">Nuclease</keyword>
<dbReference type="FunFam" id="3.30.420.10:FF:000019">
    <property type="entry name" value="RNA exonuclease NEF-sp"/>
    <property type="match status" value="1"/>
</dbReference>
<dbReference type="Gene3D" id="3.30.420.10">
    <property type="entry name" value="Ribonuclease H-like superfamily/Ribonuclease H"/>
    <property type="match status" value="1"/>
</dbReference>
<dbReference type="InterPro" id="IPR034922">
    <property type="entry name" value="REX1-like_exo"/>
</dbReference>
<dbReference type="GO" id="GO:0004527">
    <property type="term" value="F:exonuclease activity"/>
    <property type="evidence" value="ECO:0007669"/>
    <property type="project" value="UniProtKB-KW"/>
</dbReference>
<dbReference type="PANTHER" id="PTHR12801:SF82">
    <property type="entry name" value="RNA EXONUCLEASE 5"/>
    <property type="match status" value="1"/>
</dbReference>
<sequence>MSKRSRRYESKKRKAKAFLDLVKANEEDGLKGNKRKMVQQEQVTLDSSSSDSESLTDRQGSVNHSSVEDADLLPKEKQRRSTVNKQMQDGEPPTKKLNISEDEYARIRAEIRARQKEAMQRPKIFLTLDDIQPYVPTPQHFPTIPPQISGKEELEMPSYQPHLFMLDVQHLLLYAIQGNTASYKPRWCKLLRWQKVSHIAVVTVQGLSFEEYTQHKDCFQHLGSFDVEVGLVSPYQYGSSVEEDLFQVPLSSSYMKKLGIKAENGGEKLNKKKKTATSEDGEQQGQDKRPSDCCCRTTLMLRPEQLIQEDYPLPVDGDGERCANYVFSKDSYGKVTNSSPLFAVDCEMCLTKSAKRLELTRVSVVNEKAEVIYDQLVKPRHKIINYLTKYSGITEQMLAPVTTTLQDVQRDLQNLFPSDAILCGQSLNGDLHALELFHPYCIDTSVIYNLSGHRKMKTGLKRLAAQFLGRTIQDSSAGHDSAEDAIAALDLVLLKLKNNISYGDVIMGGVIYPKLEDKPPVIAQVAEAAKPVQISENSVNTPSDSLDSINNSQSSDAQASTTETRMEVKPLVSTDLSSVNQSAGFSNLKAKDSNMTDKNNSATLKETSNSCLQSTDSKTPSEGKCVTSLGMTDKKKVFFRGTSQAYQSLVGILTDFCKTSVCISRSDDKLGNHKMEFYPCSSDKRATKIAKKKVVDSSFTFVEFNGFDPSEKDTGKTKESLQDIDRRISKIHQKMPNNGMFVVILGGRTSESSAYSAGAFVSIKKSTCDIST</sequence>
<dbReference type="KEGG" id="lak:106158544"/>
<reference evidence="10" key="1">
    <citation type="submission" date="2025-08" db="UniProtKB">
        <authorList>
            <consortium name="RefSeq"/>
        </authorList>
    </citation>
    <scope>IDENTIFICATION</scope>
    <source>
        <tissue evidence="10">Gonads</tissue>
    </source>
</reference>
<dbReference type="CDD" id="cd06145">
    <property type="entry name" value="REX1_like"/>
    <property type="match status" value="1"/>
</dbReference>
<keyword evidence="9" id="KW-1185">Reference proteome</keyword>
<gene>
    <name evidence="10" type="primary">LOC106158544</name>
</gene>
<feature type="region of interest" description="Disordered" evidence="7">
    <location>
        <begin position="269"/>
        <end position="291"/>
    </location>
</feature>
<dbReference type="GO" id="GO:0005634">
    <property type="term" value="C:nucleus"/>
    <property type="evidence" value="ECO:0007669"/>
    <property type="project" value="UniProtKB-SubCell"/>
</dbReference>
<feature type="compositionally biased region" description="Polar residues" evidence="7">
    <location>
        <begin position="596"/>
        <end position="617"/>
    </location>
</feature>
<evidence type="ECO:0000313" key="9">
    <source>
        <dbReference type="Proteomes" id="UP000085678"/>
    </source>
</evidence>
<dbReference type="STRING" id="7574.A0A1S3HWW4"/>
<dbReference type="AlphaFoldDB" id="A0A1S3HWW4"/>
<feature type="domain" description="Exonuclease" evidence="8">
    <location>
        <begin position="340"/>
        <end position="501"/>
    </location>
</feature>
<feature type="region of interest" description="Disordered" evidence="7">
    <location>
        <begin position="587"/>
        <end position="617"/>
    </location>
</feature>
<keyword evidence="6" id="KW-0539">Nucleus</keyword>
<comment type="similarity">
    <text evidence="2">Belongs to the REXO1/REXO3 family.</text>
</comment>
<evidence type="ECO:0000256" key="5">
    <source>
        <dbReference type="ARBA" id="ARBA00022839"/>
    </source>
</evidence>
<evidence type="ECO:0000256" key="1">
    <source>
        <dbReference type="ARBA" id="ARBA00004123"/>
    </source>
</evidence>
<protein>
    <submittedName>
        <fullName evidence="10">Uncharacterized protein LOC106158544 isoform X1</fullName>
    </submittedName>
</protein>
<dbReference type="Proteomes" id="UP000085678">
    <property type="component" value="Unplaced"/>
</dbReference>
<dbReference type="RefSeq" id="XP_013390046.1">
    <property type="nucleotide sequence ID" value="XM_013534592.1"/>
</dbReference>
<dbReference type="PANTHER" id="PTHR12801">
    <property type="entry name" value="RNA EXONUCLEASE REXO1 / RECO3 FAMILY MEMBER-RELATED"/>
    <property type="match status" value="1"/>
</dbReference>
<feature type="region of interest" description="Disordered" evidence="7">
    <location>
        <begin position="27"/>
        <end position="100"/>
    </location>
</feature>
<evidence type="ECO:0000256" key="6">
    <source>
        <dbReference type="ARBA" id="ARBA00023242"/>
    </source>
</evidence>
<evidence type="ECO:0000256" key="4">
    <source>
        <dbReference type="ARBA" id="ARBA00022801"/>
    </source>
</evidence>
<organism evidence="9 10">
    <name type="scientific">Lingula anatina</name>
    <name type="common">Brachiopod</name>
    <name type="synonym">Lingula unguis</name>
    <dbReference type="NCBI Taxonomy" id="7574"/>
    <lineage>
        <taxon>Eukaryota</taxon>
        <taxon>Metazoa</taxon>
        <taxon>Spiralia</taxon>
        <taxon>Lophotrochozoa</taxon>
        <taxon>Brachiopoda</taxon>
        <taxon>Linguliformea</taxon>
        <taxon>Lingulata</taxon>
        <taxon>Lingulida</taxon>
        <taxon>Linguloidea</taxon>
        <taxon>Lingulidae</taxon>
        <taxon>Lingula</taxon>
    </lineage>
</organism>
<keyword evidence="4" id="KW-0378">Hydrolase</keyword>
<dbReference type="SUPFAM" id="SSF53098">
    <property type="entry name" value="Ribonuclease H-like"/>
    <property type="match status" value="1"/>
</dbReference>
<dbReference type="FunCoup" id="A0A1S3HWW4">
    <property type="interactions" value="684"/>
</dbReference>
<evidence type="ECO:0000256" key="7">
    <source>
        <dbReference type="SAM" id="MobiDB-lite"/>
    </source>
</evidence>
<dbReference type="Pfam" id="PF00929">
    <property type="entry name" value="RNase_T"/>
    <property type="match status" value="1"/>
</dbReference>
<dbReference type="OrthoDB" id="206335at2759"/>
<evidence type="ECO:0000256" key="3">
    <source>
        <dbReference type="ARBA" id="ARBA00022722"/>
    </source>
</evidence>
<feature type="compositionally biased region" description="Polar residues" evidence="7">
    <location>
        <begin position="534"/>
        <end position="563"/>
    </location>
</feature>